<keyword evidence="8 11" id="KW-0472">Membrane</keyword>
<dbReference type="Pfam" id="PF13676">
    <property type="entry name" value="TIR_2"/>
    <property type="match status" value="1"/>
</dbReference>
<organism evidence="14 15">
    <name type="scientific">Elysia chlorotica</name>
    <name type="common">Eastern emerald elysia</name>
    <name type="synonym">Sea slug</name>
    <dbReference type="NCBI Taxonomy" id="188477"/>
    <lineage>
        <taxon>Eukaryota</taxon>
        <taxon>Metazoa</taxon>
        <taxon>Spiralia</taxon>
        <taxon>Lophotrochozoa</taxon>
        <taxon>Mollusca</taxon>
        <taxon>Gastropoda</taxon>
        <taxon>Heterobranchia</taxon>
        <taxon>Euthyneura</taxon>
        <taxon>Panpulmonata</taxon>
        <taxon>Sacoglossa</taxon>
        <taxon>Placobranchoidea</taxon>
        <taxon>Plakobranchidae</taxon>
        <taxon>Elysia</taxon>
    </lineage>
</organism>
<feature type="chain" id="PRO_5018727468" description="TIR domain-containing protein" evidence="12">
    <location>
        <begin position="25"/>
        <end position="947"/>
    </location>
</feature>
<dbReference type="Proteomes" id="UP000271974">
    <property type="component" value="Unassembled WGS sequence"/>
</dbReference>
<evidence type="ECO:0000256" key="11">
    <source>
        <dbReference type="SAM" id="Phobius"/>
    </source>
</evidence>
<keyword evidence="7 11" id="KW-1133">Transmembrane helix</keyword>
<keyword evidence="6" id="KW-0677">Repeat</keyword>
<dbReference type="InterPro" id="IPR035897">
    <property type="entry name" value="Toll_tir_struct_dom_sf"/>
</dbReference>
<evidence type="ECO:0000259" key="13">
    <source>
        <dbReference type="PROSITE" id="PS50104"/>
    </source>
</evidence>
<dbReference type="PANTHER" id="PTHR24365">
    <property type="entry name" value="TOLL-LIKE RECEPTOR"/>
    <property type="match status" value="1"/>
</dbReference>
<dbReference type="SUPFAM" id="SSF52200">
    <property type="entry name" value="Toll/Interleukin receptor TIR domain"/>
    <property type="match status" value="1"/>
</dbReference>
<protein>
    <recommendedName>
        <fullName evidence="13">TIR domain-containing protein</fullName>
    </recommendedName>
</protein>
<dbReference type="InterPro" id="IPR001611">
    <property type="entry name" value="Leu-rich_rpt"/>
</dbReference>
<feature type="transmembrane region" description="Helical" evidence="11">
    <location>
        <begin position="755"/>
        <end position="776"/>
    </location>
</feature>
<keyword evidence="10" id="KW-0325">Glycoprotein</keyword>
<evidence type="ECO:0000313" key="14">
    <source>
        <dbReference type="EMBL" id="RUS74257.1"/>
    </source>
</evidence>
<dbReference type="PROSITE" id="PS50104">
    <property type="entry name" value="TIR"/>
    <property type="match status" value="1"/>
</dbReference>
<dbReference type="InterPro" id="IPR032675">
    <property type="entry name" value="LRR_dom_sf"/>
</dbReference>
<dbReference type="InterPro" id="IPR000157">
    <property type="entry name" value="TIR_dom"/>
</dbReference>
<dbReference type="SMART" id="SM00255">
    <property type="entry name" value="TIR"/>
    <property type="match status" value="1"/>
</dbReference>
<dbReference type="PROSITE" id="PS51450">
    <property type="entry name" value="LRR"/>
    <property type="match status" value="1"/>
</dbReference>
<dbReference type="AlphaFoldDB" id="A0A3S1B3P0"/>
<comment type="subcellular location">
    <subcellularLocation>
        <location evidence="1">Membrane</location>
        <topology evidence="1">Single-pass membrane protein</topology>
    </subcellularLocation>
</comment>
<evidence type="ECO:0000256" key="1">
    <source>
        <dbReference type="ARBA" id="ARBA00004167"/>
    </source>
</evidence>
<comment type="similarity">
    <text evidence="2">Belongs to the Toll-like receptor family.</text>
</comment>
<reference evidence="14 15" key="1">
    <citation type="submission" date="2019-01" db="EMBL/GenBank/DDBJ databases">
        <title>A draft genome assembly of the solar-powered sea slug Elysia chlorotica.</title>
        <authorList>
            <person name="Cai H."/>
            <person name="Li Q."/>
            <person name="Fang X."/>
            <person name="Li J."/>
            <person name="Curtis N.E."/>
            <person name="Altenburger A."/>
            <person name="Shibata T."/>
            <person name="Feng M."/>
            <person name="Maeda T."/>
            <person name="Schwartz J.A."/>
            <person name="Shigenobu S."/>
            <person name="Lundholm N."/>
            <person name="Nishiyama T."/>
            <person name="Yang H."/>
            <person name="Hasebe M."/>
            <person name="Li S."/>
            <person name="Pierce S.K."/>
            <person name="Wang J."/>
        </authorList>
    </citation>
    <scope>NUCLEOTIDE SEQUENCE [LARGE SCALE GENOMIC DNA]</scope>
    <source>
        <strain evidence="14">EC2010</strain>
        <tissue evidence="14">Whole organism of an adult</tissue>
    </source>
</reference>
<dbReference type="Gene3D" id="3.80.10.10">
    <property type="entry name" value="Ribonuclease Inhibitor"/>
    <property type="match status" value="3"/>
</dbReference>
<keyword evidence="15" id="KW-1185">Reference proteome</keyword>
<feature type="signal peptide" evidence="12">
    <location>
        <begin position="1"/>
        <end position="24"/>
    </location>
</feature>
<dbReference type="GO" id="GO:0007165">
    <property type="term" value="P:signal transduction"/>
    <property type="evidence" value="ECO:0007669"/>
    <property type="project" value="InterPro"/>
</dbReference>
<proteinExistence type="inferred from homology"/>
<dbReference type="InterPro" id="IPR003591">
    <property type="entry name" value="Leu-rich_rpt_typical-subtyp"/>
</dbReference>
<sequence length="947" mass="108094">MGVLHFFHLTSILVYLQLVQVGAPAVTLMEISRLGTEYGTVDQAYETHRLDISNKEKEDLSDKLYEQLANPDLREESTEEHWFPECLVCDEMLPPPPSQSISAKISYNGDQELSQFNVPASLSGDDCCKMNGTEADCRNCSLTTIPSTLSPNITVLLLGHNLLTDASIAGGTFKRYPRLTLLSLSSNLITSLADDAFEGLPLLRCLCLQYNNIKMDERLNSSLTFQPLAQSLVYLRLNGFNKNTTNVNLMYPSYAISFLSKLKYLYIDGIPFAKFENPRHLLTNLTHLGMAGFRFGYCNLTGLQSEAFEFNTLTHLDISDCKLQGIYVNNSAFENLQSLQSITINNNFHLGIQTLGDLMHGQRNNKNLKVLTMQRINPRFSPCIAIYKSTLQNLKNTGLEEIYAMDNEIEIIEQGALQMLPKTLKILNLKANKIIFGDYIKDLATLTELTDLMLDGSDEPYHFPEQYPGDFLNNCIRNTVNIAQISKTIDAVKDIHGGISHTMSIPLPPKLFKIYMSGNGMAYTLNDISFSSPNQLVSADLSRNVFRNIYGPIRGLQNLTILQMDYCDIRYISDEFFDEMPSLAILSLYQNQLGKSLSTDENGDVFKNLKKLKLMNLSENNIYFLHPLVFKNMANIEHIDLSQNRLGKVDFSISHMKSLQGINLKANQIQRLSRETMAEIDDISKGRQFPDINLSFNPISCDCDSLEFLEWLTDRGQLNRTRPGDYYLCNMVKQPNGYGEVIERLRRECIKQDTLFAVVVSATMVAMVAIAIVLAYRFRWTLRYWYHAAKLKFQPVISPENYQFDVFVSYSDKDDFVEEELIPRLQDEFNFRVMMHGLNFPAGGHITDSIHTAVTTSRKTLVVITKNMLRSHWCNYELMMARRETIRRGKQVLVFLFLEDLTYSEMTSGIASYIRESTYITYPPEPCYRDAFWRKLVDDLRKDVVFT</sequence>
<dbReference type="STRING" id="188477.A0A3S1B3P0"/>
<dbReference type="GO" id="GO:0038023">
    <property type="term" value="F:signaling receptor activity"/>
    <property type="evidence" value="ECO:0007669"/>
    <property type="project" value="TreeGrafter"/>
</dbReference>
<evidence type="ECO:0000256" key="3">
    <source>
        <dbReference type="ARBA" id="ARBA00022614"/>
    </source>
</evidence>
<evidence type="ECO:0000256" key="9">
    <source>
        <dbReference type="ARBA" id="ARBA00023170"/>
    </source>
</evidence>
<dbReference type="EMBL" id="RQTK01000850">
    <property type="protein sequence ID" value="RUS74257.1"/>
    <property type="molecule type" value="Genomic_DNA"/>
</dbReference>
<evidence type="ECO:0000313" key="15">
    <source>
        <dbReference type="Proteomes" id="UP000271974"/>
    </source>
</evidence>
<keyword evidence="5 12" id="KW-0732">Signal</keyword>
<gene>
    <name evidence="14" type="ORF">EGW08_017976</name>
</gene>
<keyword evidence="9" id="KW-0675">Receptor</keyword>
<accession>A0A3S1B3P0</accession>
<evidence type="ECO:0000256" key="7">
    <source>
        <dbReference type="ARBA" id="ARBA00022989"/>
    </source>
</evidence>
<keyword evidence="4 11" id="KW-0812">Transmembrane</keyword>
<evidence type="ECO:0000256" key="8">
    <source>
        <dbReference type="ARBA" id="ARBA00023136"/>
    </source>
</evidence>
<feature type="domain" description="TIR" evidence="13">
    <location>
        <begin position="802"/>
        <end position="940"/>
    </location>
</feature>
<keyword evidence="3" id="KW-0433">Leucine-rich repeat</keyword>
<evidence type="ECO:0000256" key="2">
    <source>
        <dbReference type="ARBA" id="ARBA00009634"/>
    </source>
</evidence>
<evidence type="ECO:0000256" key="12">
    <source>
        <dbReference type="SAM" id="SignalP"/>
    </source>
</evidence>
<dbReference type="OrthoDB" id="6148273at2759"/>
<evidence type="ECO:0000256" key="10">
    <source>
        <dbReference type="ARBA" id="ARBA00023180"/>
    </source>
</evidence>
<dbReference type="Gene3D" id="3.40.50.10140">
    <property type="entry name" value="Toll/interleukin-1 receptor homology (TIR) domain"/>
    <property type="match status" value="1"/>
</dbReference>
<comment type="caution">
    <text evidence="14">The sequence shown here is derived from an EMBL/GenBank/DDBJ whole genome shotgun (WGS) entry which is preliminary data.</text>
</comment>
<evidence type="ECO:0000256" key="4">
    <source>
        <dbReference type="ARBA" id="ARBA00022692"/>
    </source>
</evidence>
<dbReference type="GO" id="GO:0005886">
    <property type="term" value="C:plasma membrane"/>
    <property type="evidence" value="ECO:0007669"/>
    <property type="project" value="TreeGrafter"/>
</dbReference>
<dbReference type="SUPFAM" id="SSF52058">
    <property type="entry name" value="L domain-like"/>
    <property type="match status" value="2"/>
</dbReference>
<name>A0A3S1B3P0_ELYCH</name>
<evidence type="ECO:0000256" key="5">
    <source>
        <dbReference type="ARBA" id="ARBA00022729"/>
    </source>
</evidence>
<dbReference type="PANTHER" id="PTHR24365:SF530">
    <property type="entry name" value="MSTPROX-RELATED"/>
    <property type="match status" value="1"/>
</dbReference>
<dbReference type="SMART" id="SM00369">
    <property type="entry name" value="LRR_TYP"/>
    <property type="match status" value="5"/>
</dbReference>
<dbReference type="Pfam" id="PF13855">
    <property type="entry name" value="LRR_8"/>
    <property type="match status" value="2"/>
</dbReference>
<evidence type="ECO:0000256" key="6">
    <source>
        <dbReference type="ARBA" id="ARBA00022737"/>
    </source>
</evidence>